<dbReference type="OrthoDB" id="5177743at2"/>
<dbReference type="PANTHER" id="PTHR30055">
    <property type="entry name" value="HTH-TYPE TRANSCRIPTIONAL REGULATOR RUTR"/>
    <property type="match status" value="1"/>
</dbReference>
<dbReference type="GO" id="GO:0003700">
    <property type="term" value="F:DNA-binding transcription factor activity"/>
    <property type="evidence" value="ECO:0007669"/>
    <property type="project" value="TreeGrafter"/>
</dbReference>
<feature type="domain" description="HTH tetR-type" evidence="5">
    <location>
        <begin position="3"/>
        <end position="63"/>
    </location>
</feature>
<accession>A0A2T4UK62</accession>
<keyword evidence="3" id="KW-0804">Transcription</keyword>
<evidence type="ECO:0000256" key="4">
    <source>
        <dbReference type="PROSITE-ProRule" id="PRU00335"/>
    </source>
</evidence>
<reference evidence="6 7" key="1">
    <citation type="submission" date="2018-03" db="EMBL/GenBank/DDBJ databases">
        <title>Aquarubrobacter algicola gen. nov., sp. nov., a novel actinobacterium isolated from shallow eutrophic lake during the end of cyanobacterial harmful algal blooms.</title>
        <authorList>
            <person name="Chun S.J."/>
        </authorList>
    </citation>
    <scope>NUCLEOTIDE SEQUENCE [LARGE SCALE GENOMIC DNA]</scope>
    <source>
        <strain evidence="6 7">Seoho-28</strain>
    </source>
</reference>
<feature type="DNA-binding region" description="H-T-H motif" evidence="4">
    <location>
        <begin position="26"/>
        <end position="45"/>
    </location>
</feature>
<dbReference type="Pfam" id="PF00440">
    <property type="entry name" value="TetR_N"/>
    <property type="match status" value="1"/>
</dbReference>
<dbReference type="SUPFAM" id="SSF46689">
    <property type="entry name" value="Homeodomain-like"/>
    <property type="match status" value="1"/>
</dbReference>
<keyword evidence="7" id="KW-1185">Reference proteome</keyword>
<evidence type="ECO:0000256" key="1">
    <source>
        <dbReference type="ARBA" id="ARBA00023015"/>
    </source>
</evidence>
<organism evidence="6 7">
    <name type="scientific">Paraconexibacter algicola</name>
    <dbReference type="NCBI Taxonomy" id="2133960"/>
    <lineage>
        <taxon>Bacteria</taxon>
        <taxon>Bacillati</taxon>
        <taxon>Actinomycetota</taxon>
        <taxon>Thermoleophilia</taxon>
        <taxon>Solirubrobacterales</taxon>
        <taxon>Paraconexibacteraceae</taxon>
        <taxon>Paraconexibacter</taxon>
    </lineage>
</organism>
<comment type="caution">
    <text evidence="6">The sequence shown here is derived from an EMBL/GenBank/DDBJ whole genome shotgun (WGS) entry which is preliminary data.</text>
</comment>
<dbReference type="InterPro" id="IPR001647">
    <property type="entry name" value="HTH_TetR"/>
</dbReference>
<gene>
    <name evidence="6" type="ORF">C7Y72_08140</name>
</gene>
<dbReference type="Gene3D" id="1.10.357.10">
    <property type="entry name" value="Tetracycline Repressor, domain 2"/>
    <property type="match status" value="1"/>
</dbReference>
<evidence type="ECO:0000313" key="7">
    <source>
        <dbReference type="Proteomes" id="UP000240739"/>
    </source>
</evidence>
<evidence type="ECO:0000256" key="2">
    <source>
        <dbReference type="ARBA" id="ARBA00023125"/>
    </source>
</evidence>
<name>A0A2T4UK62_9ACTN</name>
<keyword evidence="2 4" id="KW-0238">DNA-binding</keyword>
<keyword evidence="1" id="KW-0805">Transcription regulation</keyword>
<dbReference type="AlphaFoldDB" id="A0A2T4UK62"/>
<dbReference type="InterPro" id="IPR050109">
    <property type="entry name" value="HTH-type_TetR-like_transc_reg"/>
</dbReference>
<dbReference type="EMBL" id="PYYB01000001">
    <property type="protein sequence ID" value="PTL59620.1"/>
    <property type="molecule type" value="Genomic_DNA"/>
</dbReference>
<protein>
    <submittedName>
        <fullName evidence="6">TetR family transcriptional regulator</fullName>
    </submittedName>
</protein>
<evidence type="ECO:0000256" key="3">
    <source>
        <dbReference type="ARBA" id="ARBA00023163"/>
    </source>
</evidence>
<sequence length="187" mass="20256">MVPGPREKLLDAAIAFVADRGLTDLSLRALAAELGTSHRMLIHHFGSKDGLWVAIVQEVERRQLAAIDDLSVDPTLSFADAQRAWWAHISDPSLWPSERLFFEVYAQALRGRPPTGAFLPGAVDSWLEPTARLAEALGLPPAQARAFARAGLALTRGLLLDLLATGDRAGVDAAMEDWIALNAPRFA</sequence>
<dbReference type="GO" id="GO:0000976">
    <property type="term" value="F:transcription cis-regulatory region binding"/>
    <property type="evidence" value="ECO:0007669"/>
    <property type="project" value="TreeGrafter"/>
</dbReference>
<proteinExistence type="predicted"/>
<evidence type="ECO:0000259" key="5">
    <source>
        <dbReference type="PROSITE" id="PS50977"/>
    </source>
</evidence>
<dbReference type="PROSITE" id="PS50977">
    <property type="entry name" value="HTH_TETR_2"/>
    <property type="match status" value="1"/>
</dbReference>
<dbReference type="InterPro" id="IPR009057">
    <property type="entry name" value="Homeodomain-like_sf"/>
</dbReference>
<dbReference type="PANTHER" id="PTHR30055:SF234">
    <property type="entry name" value="HTH-TYPE TRANSCRIPTIONAL REGULATOR BETI"/>
    <property type="match status" value="1"/>
</dbReference>
<evidence type="ECO:0000313" key="6">
    <source>
        <dbReference type="EMBL" id="PTL59620.1"/>
    </source>
</evidence>
<dbReference type="Proteomes" id="UP000240739">
    <property type="component" value="Unassembled WGS sequence"/>
</dbReference>